<feature type="compositionally biased region" description="Low complexity" evidence="1">
    <location>
        <begin position="241"/>
        <end position="255"/>
    </location>
</feature>
<reference evidence="2 3" key="1">
    <citation type="submission" date="2014-04" db="EMBL/GenBank/DDBJ databases">
        <authorList>
            <consortium name="DOE Joint Genome Institute"/>
            <person name="Kuo A."/>
            <person name="Kohler A."/>
            <person name="Nagy L.G."/>
            <person name="Floudas D."/>
            <person name="Copeland A."/>
            <person name="Barry K.W."/>
            <person name="Cichocki N."/>
            <person name="Veneault-Fourrey C."/>
            <person name="LaButti K."/>
            <person name="Lindquist E.A."/>
            <person name="Lipzen A."/>
            <person name="Lundell T."/>
            <person name="Morin E."/>
            <person name="Murat C."/>
            <person name="Sun H."/>
            <person name="Tunlid A."/>
            <person name="Henrissat B."/>
            <person name="Grigoriev I.V."/>
            <person name="Hibbett D.S."/>
            <person name="Martin F."/>
            <person name="Nordberg H.P."/>
            <person name="Cantor M.N."/>
            <person name="Hua S.X."/>
        </authorList>
    </citation>
    <scope>NUCLEOTIDE SEQUENCE [LARGE SCALE GENOMIC DNA]</scope>
    <source>
        <strain evidence="2 3">Foug A</strain>
    </source>
</reference>
<dbReference type="HOGENOM" id="CLU_774245_0_0_1"/>
<reference evidence="3" key="2">
    <citation type="submission" date="2015-01" db="EMBL/GenBank/DDBJ databases">
        <title>Evolutionary Origins and Diversification of the Mycorrhizal Mutualists.</title>
        <authorList>
            <consortium name="DOE Joint Genome Institute"/>
            <consortium name="Mycorrhizal Genomics Consortium"/>
            <person name="Kohler A."/>
            <person name="Kuo A."/>
            <person name="Nagy L.G."/>
            <person name="Floudas D."/>
            <person name="Copeland A."/>
            <person name="Barry K.W."/>
            <person name="Cichocki N."/>
            <person name="Veneault-Fourrey C."/>
            <person name="LaButti K."/>
            <person name="Lindquist E.A."/>
            <person name="Lipzen A."/>
            <person name="Lundell T."/>
            <person name="Morin E."/>
            <person name="Murat C."/>
            <person name="Riley R."/>
            <person name="Ohm R."/>
            <person name="Sun H."/>
            <person name="Tunlid A."/>
            <person name="Henrissat B."/>
            <person name="Grigoriev I.V."/>
            <person name="Hibbett D.S."/>
            <person name="Martin F."/>
        </authorList>
    </citation>
    <scope>NUCLEOTIDE SEQUENCE [LARGE SCALE GENOMIC DNA]</scope>
    <source>
        <strain evidence="3">Foug A</strain>
    </source>
</reference>
<dbReference type="Proteomes" id="UP000053989">
    <property type="component" value="Unassembled WGS sequence"/>
</dbReference>
<feature type="compositionally biased region" description="Low complexity" evidence="1">
    <location>
        <begin position="72"/>
        <end position="90"/>
    </location>
</feature>
<evidence type="ECO:0000313" key="3">
    <source>
        <dbReference type="Proteomes" id="UP000053989"/>
    </source>
</evidence>
<accession>A0A0C3E9E1</accession>
<feature type="compositionally biased region" description="Polar residues" evidence="1">
    <location>
        <begin position="114"/>
        <end position="128"/>
    </location>
</feature>
<organism evidence="2 3">
    <name type="scientific">Scleroderma citrinum Foug A</name>
    <dbReference type="NCBI Taxonomy" id="1036808"/>
    <lineage>
        <taxon>Eukaryota</taxon>
        <taxon>Fungi</taxon>
        <taxon>Dikarya</taxon>
        <taxon>Basidiomycota</taxon>
        <taxon>Agaricomycotina</taxon>
        <taxon>Agaricomycetes</taxon>
        <taxon>Agaricomycetidae</taxon>
        <taxon>Boletales</taxon>
        <taxon>Sclerodermatineae</taxon>
        <taxon>Sclerodermataceae</taxon>
        <taxon>Scleroderma</taxon>
    </lineage>
</organism>
<feature type="region of interest" description="Disordered" evidence="1">
    <location>
        <begin position="332"/>
        <end position="358"/>
    </location>
</feature>
<dbReference type="InParanoid" id="A0A0C3E9E1"/>
<feature type="compositionally biased region" description="Polar residues" evidence="1">
    <location>
        <begin position="219"/>
        <end position="233"/>
    </location>
</feature>
<feature type="compositionally biased region" description="Low complexity" evidence="1">
    <location>
        <begin position="332"/>
        <end position="344"/>
    </location>
</feature>
<evidence type="ECO:0000313" key="2">
    <source>
        <dbReference type="EMBL" id="KIM64974.1"/>
    </source>
</evidence>
<keyword evidence="3" id="KW-1185">Reference proteome</keyword>
<protein>
    <submittedName>
        <fullName evidence="2">Uncharacterized protein</fullName>
    </submittedName>
</protein>
<sequence length="358" mass="37725">MASTVKPAAPRLPTSLRSLFNEEPGTTDTLKAPSFPPPSQRSTPSPTLVPSPSSPAPVRVPQRRPTHEFQFPSPACSPSLPSSTSKARSANTIDAGPAPSSESPPPLTIRKPTLNRQASITSMESVPTSPLMPPIRPFVPRERSGSSSSKGSDSNSPSRSLFLPSLKDAVKLGMSDLLPPSPSTLVHTSRPFFPSPSLLSSTSMGESPAFPLGNRPGANASTISLPNTRNRSPSGLEGHSRTTSSRSSHGASRSLTSVPLESTFIGPTVQPLDFCSLVGSHETTNVHLARTVDDLTKWFTVMEVGFAAMLEQAGSESIVEEQEEAIAEESRIAMASSSSDAVSARKPPRRAMTIGDIA</sequence>
<feature type="compositionally biased region" description="Low complexity" evidence="1">
    <location>
        <begin position="145"/>
        <end position="160"/>
    </location>
</feature>
<dbReference type="STRING" id="1036808.A0A0C3E9E1"/>
<gene>
    <name evidence="2" type="ORF">SCLCIDRAFT_581993</name>
</gene>
<dbReference type="AlphaFoldDB" id="A0A0C3E9E1"/>
<evidence type="ECO:0000256" key="1">
    <source>
        <dbReference type="SAM" id="MobiDB-lite"/>
    </source>
</evidence>
<feature type="region of interest" description="Disordered" evidence="1">
    <location>
        <begin position="1"/>
        <end position="161"/>
    </location>
</feature>
<name>A0A0C3E9E1_9AGAM</name>
<dbReference type="EMBL" id="KN822025">
    <property type="protein sequence ID" value="KIM64974.1"/>
    <property type="molecule type" value="Genomic_DNA"/>
</dbReference>
<proteinExistence type="predicted"/>
<dbReference type="OrthoDB" id="2996338at2759"/>
<feature type="region of interest" description="Disordered" evidence="1">
    <location>
        <begin position="197"/>
        <end position="255"/>
    </location>
</feature>